<dbReference type="VEuPathDB" id="VectorBase:HLOH_059278"/>
<dbReference type="CDD" id="cd00063">
    <property type="entry name" value="FN3"/>
    <property type="match status" value="4"/>
</dbReference>
<dbReference type="GO" id="GO:0007411">
    <property type="term" value="P:axon guidance"/>
    <property type="evidence" value="ECO:0007669"/>
    <property type="project" value="TreeGrafter"/>
</dbReference>
<keyword evidence="1" id="KW-1015">Disulfide bond</keyword>
<proteinExistence type="predicted"/>
<feature type="domain" description="Fibronectin type-III" evidence="3">
    <location>
        <begin position="270"/>
        <end position="363"/>
    </location>
</feature>
<feature type="domain" description="Fibronectin type-III" evidence="3">
    <location>
        <begin position="1"/>
        <end position="34"/>
    </location>
</feature>
<reference evidence="4 5" key="1">
    <citation type="journal article" date="2020" name="Cell">
        <title>Large-Scale Comparative Analyses of Tick Genomes Elucidate Their Genetic Diversity and Vector Capacities.</title>
        <authorList>
            <consortium name="Tick Genome and Microbiome Consortium (TIGMIC)"/>
            <person name="Jia N."/>
            <person name="Wang J."/>
            <person name="Shi W."/>
            <person name="Du L."/>
            <person name="Sun Y."/>
            <person name="Zhan W."/>
            <person name="Jiang J.F."/>
            <person name="Wang Q."/>
            <person name="Zhang B."/>
            <person name="Ji P."/>
            <person name="Bell-Sakyi L."/>
            <person name="Cui X.M."/>
            <person name="Yuan T.T."/>
            <person name="Jiang B.G."/>
            <person name="Yang W.F."/>
            <person name="Lam T.T."/>
            <person name="Chang Q.C."/>
            <person name="Ding S.J."/>
            <person name="Wang X.J."/>
            <person name="Zhu J.G."/>
            <person name="Ruan X.D."/>
            <person name="Zhao L."/>
            <person name="Wei J.T."/>
            <person name="Ye R.Z."/>
            <person name="Que T.C."/>
            <person name="Du C.H."/>
            <person name="Zhou Y.H."/>
            <person name="Cheng J.X."/>
            <person name="Dai P.F."/>
            <person name="Guo W.B."/>
            <person name="Han X.H."/>
            <person name="Huang E.J."/>
            <person name="Li L.F."/>
            <person name="Wei W."/>
            <person name="Gao Y.C."/>
            <person name="Liu J.Z."/>
            <person name="Shao H.Z."/>
            <person name="Wang X."/>
            <person name="Wang C.C."/>
            <person name="Yang T.C."/>
            <person name="Huo Q.B."/>
            <person name="Li W."/>
            <person name="Chen H.Y."/>
            <person name="Chen S.E."/>
            <person name="Zhou L.G."/>
            <person name="Ni X.B."/>
            <person name="Tian J.H."/>
            <person name="Sheng Y."/>
            <person name="Liu T."/>
            <person name="Pan Y.S."/>
            <person name="Xia L.Y."/>
            <person name="Li J."/>
            <person name="Zhao F."/>
            <person name="Cao W.C."/>
        </authorList>
    </citation>
    <scope>NUCLEOTIDE SEQUENCE [LARGE SCALE GENOMIC DNA]</scope>
    <source>
        <strain evidence="4">HaeL-2018</strain>
    </source>
</reference>
<evidence type="ECO:0000313" key="5">
    <source>
        <dbReference type="Proteomes" id="UP000821853"/>
    </source>
</evidence>
<feature type="domain" description="Fibronectin type-III" evidence="3">
    <location>
        <begin position="36"/>
        <end position="140"/>
    </location>
</feature>
<dbReference type="Gene3D" id="2.60.40.10">
    <property type="entry name" value="Immunoglobulins"/>
    <property type="match status" value="4"/>
</dbReference>
<evidence type="ECO:0000256" key="1">
    <source>
        <dbReference type="ARBA" id="ARBA00023157"/>
    </source>
</evidence>
<dbReference type="FunFam" id="2.60.40.10:FF:000035">
    <property type="entry name" value="Contactin 1"/>
    <property type="match status" value="1"/>
</dbReference>
<feature type="region of interest" description="Disordered" evidence="2">
    <location>
        <begin position="19"/>
        <end position="48"/>
    </location>
</feature>
<dbReference type="InterPro" id="IPR036116">
    <property type="entry name" value="FN3_sf"/>
</dbReference>
<dbReference type="SUPFAM" id="SSF49265">
    <property type="entry name" value="Fibronectin type III"/>
    <property type="match status" value="3"/>
</dbReference>
<dbReference type="OrthoDB" id="6244967at2759"/>
<accession>A0A9J6FQY4</accession>
<dbReference type="EMBL" id="JABSTR010000002">
    <property type="protein sequence ID" value="KAH9364492.1"/>
    <property type="molecule type" value="Genomic_DNA"/>
</dbReference>
<dbReference type="PANTHER" id="PTHR44170:SF6">
    <property type="entry name" value="CONTACTIN"/>
    <property type="match status" value="1"/>
</dbReference>
<evidence type="ECO:0000313" key="4">
    <source>
        <dbReference type="EMBL" id="KAH9364492.1"/>
    </source>
</evidence>
<dbReference type="SMART" id="SM00060">
    <property type="entry name" value="FN3"/>
    <property type="match status" value="2"/>
</dbReference>
<evidence type="ECO:0000259" key="3">
    <source>
        <dbReference type="PROSITE" id="PS50853"/>
    </source>
</evidence>
<dbReference type="GO" id="GO:0005886">
    <property type="term" value="C:plasma membrane"/>
    <property type="evidence" value="ECO:0007669"/>
    <property type="project" value="TreeGrafter"/>
</dbReference>
<comment type="caution">
    <text evidence="4">The sequence shown here is derived from an EMBL/GenBank/DDBJ whole genome shotgun (WGS) entry which is preliminary data.</text>
</comment>
<organism evidence="4 5">
    <name type="scientific">Haemaphysalis longicornis</name>
    <name type="common">Bush tick</name>
    <dbReference type="NCBI Taxonomy" id="44386"/>
    <lineage>
        <taxon>Eukaryota</taxon>
        <taxon>Metazoa</taxon>
        <taxon>Ecdysozoa</taxon>
        <taxon>Arthropoda</taxon>
        <taxon>Chelicerata</taxon>
        <taxon>Arachnida</taxon>
        <taxon>Acari</taxon>
        <taxon>Parasitiformes</taxon>
        <taxon>Ixodida</taxon>
        <taxon>Ixodoidea</taxon>
        <taxon>Ixodidae</taxon>
        <taxon>Haemaphysalinae</taxon>
        <taxon>Haemaphysalis</taxon>
    </lineage>
</organism>
<evidence type="ECO:0000256" key="2">
    <source>
        <dbReference type="SAM" id="MobiDB-lite"/>
    </source>
</evidence>
<protein>
    <recommendedName>
        <fullName evidence="3">Fibronectin type-III domain-containing protein</fullName>
    </recommendedName>
</protein>
<sequence length="364" mass="41653">MSPGANYTFRVLARNKYGYSPPSEASSKCSTPEGVPHKNPHGVMGRGERPDNLVISWTPMSPFEHNAPGFFYKVLWKRDDIPGVMWDSRNIEDWRQDHYVVDDQPTFKRYRIKVEAHNRRGQANTAARESRRLLGRSAEFAWNPVEPETVRGHFRGYKIQTCTWEECGRTERESALTADATTAIVSIFRPYSLNIVRLRVFNDQHDGPATELVELTTRKANGVLTGYRIFYQEVRGTDLGFRMERTPPAQATPYFVEARTGDPSDRLPDVPDFTWVLLPGGKDKEEVQVTWLPAIKGHPGSHFYVQYRRKGDETWETSMEEEYEDKTIVHGLEKGALYEMRVVAVDSKHERPSVIKEVDTGVTG</sequence>
<dbReference type="AlphaFoldDB" id="A0A9J6FQY4"/>
<dbReference type="PANTHER" id="PTHR44170">
    <property type="entry name" value="PROTEIN SIDEKICK"/>
    <property type="match status" value="1"/>
</dbReference>
<name>A0A9J6FQY4_HAELO</name>
<dbReference type="GO" id="GO:0030424">
    <property type="term" value="C:axon"/>
    <property type="evidence" value="ECO:0007669"/>
    <property type="project" value="TreeGrafter"/>
</dbReference>
<gene>
    <name evidence="4" type="ORF">HPB48_000484</name>
</gene>
<keyword evidence="5" id="KW-1185">Reference proteome</keyword>
<dbReference type="GO" id="GO:0098609">
    <property type="term" value="P:cell-cell adhesion"/>
    <property type="evidence" value="ECO:0007669"/>
    <property type="project" value="TreeGrafter"/>
</dbReference>
<dbReference type="Proteomes" id="UP000821853">
    <property type="component" value="Chromosome 10"/>
</dbReference>
<dbReference type="PROSITE" id="PS50853">
    <property type="entry name" value="FN3"/>
    <property type="match status" value="3"/>
</dbReference>
<dbReference type="InterPro" id="IPR003961">
    <property type="entry name" value="FN3_dom"/>
</dbReference>
<dbReference type="Pfam" id="PF00041">
    <property type="entry name" value="fn3"/>
    <property type="match status" value="1"/>
</dbReference>
<dbReference type="InterPro" id="IPR013783">
    <property type="entry name" value="Ig-like_fold"/>
</dbReference>